<evidence type="ECO:0000256" key="2">
    <source>
        <dbReference type="ARBA" id="ARBA00007651"/>
    </source>
</evidence>
<keyword evidence="7 8" id="KW-0472">Membrane</keyword>
<proteinExistence type="inferred from homology"/>
<evidence type="ECO:0000256" key="1">
    <source>
        <dbReference type="ARBA" id="ARBA00004651"/>
    </source>
</evidence>
<feature type="transmembrane region" description="Helical" evidence="8">
    <location>
        <begin position="160"/>
        <end position="180"/>
    </location>
</feature>
<feature type="domain" description="Casparian strip membrane protein" evidence="9">
    <location>
        <begin position="7"/>
        <end position="121"/>
    </location>
</feature>
<comment type="caution">
    <text evidence="8">Lacks conserved residue(s) required for the propagation of feature annotation.</text>
</comment>
<accession>A0A9Q0J1E5</accession>
<dbReference type="InterPro" id="IPR006702">
    <property type="entry name" value="CASP_dom"/>
</dbReference>
<evidence type="ECO:0000256" key="3">
    <source>
        <dbReference type="ARBA" id="ARBA00011489"/>
    </source>
</evidence>
<dbReference type="PANTHER" id="PTHR33573">
    <property type="entry name" value="CASP-LIKE PROTEIN 4A4"/>
    <property type="match status" value="1"/>
</dbReference>
<dbReference type="PANTHER" id="PTHR33573:SF17">
    <property type="entry name" value="CASP-LIKE PROTEIN 4D1"/>
    <property type="match status" value="1"/>
</dbReference>
<feature type="transmembrane region" description="Helical" evidence="8">
    <location>
        <begin position="12"/>
        <end position="37"/>
    </location>
</feature>
<gene>
    <name evidence="10" type="ORF">Tsubulata_039488</name>
</gene>
<dbReference type="OrthoDB" id="685197at2759"/>
<keyword evidence="4 8" id="KW-1003">Cell membrane</keyword>
<dbReference type="Proteomes" id="UP001141552">
    <property type="component" value="Unassembled WGS sequence"/>
</dbReference>
<keyword evidence="11" id="KW-1185">Reference proteome</keyword>
<evidence type="ECO:0000259" key="9">
    <source>
        <dbReference type="Pfam" id="PF04535"/>
    </source>
</evidence>
<reference evidence="10" key="1">
    <citation type="submission" date="2022-02" db="EMBL/GenBank/DDBJ databases">
        <authorList>
            <person name="Henning P.M."/>
            <person name="McCubbin A.G."/>
            <person name="Shore J.S."/>
        </authorList>
    </citation>
    <scope>NUCLEOTIDE SEQUENCE</scope>
    <source>
        <strain evidence="10">F60SS</strain>
        <tissue evidence="10">Leaves</tissue>
    </source>
</reference>
<evidence type="ECO:0000256" key="7">
    <source>
        <dbReference type="ARBA" id="ARBA00023136"/>
    </source>
</evidence>
<comment type="caution">
    <text evidence="10">The sequence shown here is derived from an EMBL/GenBank/DDBJ whole genome shotgun (WGS) entry which is preliminary data.</text>
</comment>
<evidence type="ECO:0000256" key="6">
    <source>
        <dbReference type="ARBA" id="ARBA00022989"/>
    </source>
</evidence>
<dbReference type="EMBL" id="JAKUCV010006753">
    <property type="protein sequence ID" value="KAJ4826051.1"/>
    <property type="molecule type" value="Genomic_DNA"/>
</dbReference>
<protein>
    <recommendedName>
        <fullName evidence="8">CASP-like protein</fullName>
    </recommendedName>
</protein>
<evidence type="ECO:0000313" key="11">
    <source>
        <dbReference type="Proteomes" id="UP001141552"/>
    </source>
</evidence>
<sequence>MAFKAIASSILLLRISILLALVACVVLFIINTITVTINLNRISFDIVGTTRVTFKDFIAYSYVLSVAVVGAGYTLIQIPFAMYLASTGKRMISNGCLPAFDFYGDKVIRYLLATGIGAGLAYSCEIKLTFLDSIFAGLAAGNLPGVEESKDGYERFINKGIIATSLLGLGLILMVILLALPSINERSKRKGFFG</sequence>
<dbReference type="AlphaFoldDB" id="A0A9Q0J1E5"/>
<dbReference type="Pfam" id="PF04535">
    <property type="entry name" value="CASP_dom"/>
    <property type="match status" value="1"/>
</dbReference>
<evidence type="ECO:0000256" key="4">
    <source>
        <dbReference type="ARBA" id="ARBA00022475"/>
    </source>
</evidence>
<evidence type="ECO:0000256" key="8">
    <source>
        <dbReference type="RuleBase" id="RU361233"/>
    </source>
</evidence>
<comment type="similarity">
    <text evidence="2 8">Belongs to the Casparian strip membrane proteins (CASP) family.</text>
</comment>
<comment type="subunit">
    <text evidence="3 8">Homodimer and heterodimers.</text>
</comment>
<dbReference type="GO" id="GO:0005886">
    <property type="term" value="C:plasma membrane"/>
    <property type="evidence" value="ECO:0007669"/>
    <property type="project" value="UniProtKB-SubCell"/>
</dbReference>
<keyword evidence="5 8" id="KW-0812">Transmembrane</keyword>
<keyword evidence="6 8" id="KW-1133">Transmembrane helix</keyword>
<feature type="transmembrane region" description="Helical" evidence="8">
    <location>
        <begin position="57"/>
        <end position="86"/>
    </location>
</feature>
<name>A0A9Q0J1E5_9ROSI</name>
<organism evidence="10 11">
    <name type="scientific">Turnera subulata</name>
    <dbReference type="NCBI Taxonomy" id="218843"/>
    <lineage>
        <taxon>Eukaryota</taxon>
        <taxon>Viridiplantae</taxon>
        <taxon>Streptophyta</taxon>
        <taxon>Embryophyta</taxon>
        <taxon>Tracheophyta</taxon>
        <taxon>Spermatophyta</taxon>
        <taxon>Magnoliopsida</taxon>
        <taxon>eudicotyledons</taxon>
        <taxon>Gunneridae</taxon>
        <taxon>Pentapetalae</taxon>
        <taxon>rosids</taxon>
        <taxon>fabids</taxon>
        <taxon>Malpighiales</taxon>
        <taxon>Passifloraceae</taxon>
        <taxon>Turnera</taxon>
    </lineage>
</organism>
<reference evidence="10" key="2">
    <citation type="journal article" date="2023" name="Plants (Basel)">
        <title>Annotation of the Turnera subulata (Passifloraceae) Draft Genome Reveals the S-Locus Evolved after the Divergence of Turneroideae from Passifloroideae in a Stepwise Manner.</title>
        <authorList>
            <person name="Henning P.M."/>
            <person name="Roalson E.H."/>
            <person name="Mir W."/>
            <person name="McCubbin A.G."/>
            <person name="Shore J.S."/>
        </authorList>
    </citation>
    <scope>NUCLEOTIDE SEQUENCE</scope>
    <source>
        <strain evidence="10">F60SS</strain>
    </source>
</reference>
<comment type="subcellular location">
    <subcellularLocation>
        <location evidence="1 8">Cell membrane</location>
        <topology evidence="1 8">Multi-pass membrane protein</topology>
    </subcellularLocation>
</comment>
<evidence type="ECO:0000256" key="5">
    <source>
        <dbReference type="ARBA" id="ARBA00022692"/>
    </source>
</evidence>
<evidence type="ECO:0000313" key="10">
    <source>
        <dbReference type="EMBL" id="KAJ4826051.1"/>
    </source>
</evidence>